<feature type="domain" description="SprT-like" evidence="2">
    <location>
        <begin position="304"/>
        <end position="455"/>
    </location>
</feature>
<feature type="compositionally biased region" description="Low complexity" evidence="1">
    <location>
        <begin position="136"/>
        <end position="158"/>
    </location>
</feature>
<evidence type="ECO:0000313" key="4">
    <source>
        <dbReference type="Proteomes" id="UP000007800"/>
    </source>
</evidence>
<feature type="region of interest" description="Disordered" evidence="1">
    <location>
        <begin position="218"/>
        <end position="295"/>
    </location>
</feature>
<dbReference type="OrthoDB" id="20772at2759"/>
<feature type="compositionally biased region" description="Basic residues" evidence="1">
    <location>
        <begin position="268"/>
        <end position="278"/>
    </location>
</feature>
<dbReference type="GO" id="GO:0005634">
    <property type="term" value="C:nucleus"/>
    <property type="evidence" value="ECO:0007669"/>
    <property type="project" value="TreeGrafter"/>
</dbReference>
<protein>
    <recommendedName>
        <fullName evidence="2">SprT-like domain-containing protein</fullName>
    </recommendedName>
</protein>
<dbReference type="InParanoid" id="C5KSW4"/>
<dbReference type="SMART" id="SM00731">
    <property type="entry name" value="SprT"/>
    <property type="match status" value="1"/>
</dbReference>
<dbReference type="PANTHER" id="PTHR23099:SF0">
    <property type="entry name" value="GERM CELL NUCLEAR ACIDIC PROTEIN"/>
    <property type="match status" value="1"/>
</dbReference>
<feature type="compositionally biased region" description="Acidic residues" evidence="1">
    <location>
        <begin position="159"/>
        <end position="170"/>
    </location>
</feature>
<dbReference type="Pfam" id="PF10263">
    <property type="entry name" value="SprT-like"/>
    <property type="match status" value="1"/>
</dbReference>
<sequence>MSTFQTANDSGASSDSFVSLCSGEVPSKPTSVLEQPTETNFSVTEISSILPVMNFFVETSTTFDLSITPTHSRESVSPVKACTDAAVEAAGVALPVETEEEITCEATAPQTSTEEPPQSPVRDAVQEPISPPPFPLSETPPASDSSSSVTSPVGSPIELSDDEEEDEQEPLDQTRMERRKSADPDRRLTSVLLEDGDSDVEKMVSPVVDDDVVADLANGAANENTPGPANKERELPPYMTLTPADYRHGNNKKDDDSEDDALLTPICTRRRPRSRKRTPQSTRTPAGEDDGASLPDGDFSRIRIALVEEWYPRINEQVFDNRLPKDMDITWNNRMLTTAGVTVFKNGACRIELSTKVLDRPVRVCTTLLHEMCHVAQFILSGELRPPHGSAFKKWARIASAVFPQYTVTTSHSYEIRAKYSFICTDCEHKISRHTKSVNVYTQRCKRCGGKFVQV</sequence>
<organism evidence="4">
    <name type="scientific">Perkinsus marinus (strain ATCC 50983 / TXsc)</name>
    <dbReference type="NCBI Taxonomy" id="423536"/>
    <lineage>
        <taxon>Eukaryota</taxon>
        <taxon>Sar</taxon>
        <taxon>Alveolata</taxon>
        <taxon>Perkinsozoa</taxon>
        <taxon>Perkinsea</taxon>
        <taxon>Perkinsida</taxon>
        <taxon>Perkinsidae</taxon>
        <taxon>Perkinsus</taxon>
    </lineage>
</organism>
<evidence type="ECO:0000256" key="1">
    <source>
        <dbReference type="SAM" id="MobiDB-lite"/>
    </source>
</evidence>
<proteinExistence type="predicted"/>
<dbReference type="InterPro" id="IPR006640">
    <property type="entry name" value="SprT-like_domain"/>
</dbReference>
<dbReference type="OMA" id="YPRINEQ"/>
<evidence type="ECO:0000259" key="2">
    <source>
        <dbReference type="SMART" id="SM00731"/>
    </source>
</evidence>
<dbReference type="RefSeq" id="XP_002780519.1">
    <property type="nucleotide sequence ID" value="XM_002780473.1"/>
</dbReference>
<evidence type="ECO:0000313" key="3">
    <source>
        <dbReference type="EMBL" id="EER12314.1"/>
    </source>
</evidence>
<gene>
    <name evidence="3" type="ORF">Pmar_PMAR001111</name>
</gene>
<feature type="region of interest" description="Disordered" evidence="1">
    <location>
        <begin position="103"/>
        <end position="194"/>
    </location>
</feature>
<keyword evidence="4" id="KW-1185">Reference proteome</keyword>
<accession>C5KSW4</accession>
<dbReference type="Proteomes" id="UP000007800">
    <property type="component" value="Unassembled WGS sequence"/>
</dbReference>
<name>C5KSW4_PERM5</name>
<dbReference type="PANTHER" id="PTHR23099">
    <property type="entry name" value="TRANSCRIPTIONAL REGULATOR"/>
    <property type="match status" value="1"/>
</dbReference>
<dbReference type="EMBL" id="GG676168">
    <property type="protein sequence ID" value="EER12314.1"/>
    <property type="molecule type" value="Genomic_DNA"/>
</dbReference>
<feature type="compositionally biased region" description="Basic and acidic residues" evidence="1">
    <location>
        <begin position="245"/>
        <end position="255"/>
    </location>
</feature>
<feature type="compositionally biased region" description="Basic and acidic residues" evidence="1">
    <location>
        <begin position="172"/>
        <end position="188"/>
    </location>
</feature>
<dbReference type="AlphaFoldDB" id="C5KSW4"/>
<reference evidence="3 4" key="1">
    <citation type="submission" date="2008-07" db="EMBL/GenBank/DDBJ databases">
        <authorList>
            <person name="El-Sayed N."/>
            <person name="Caler E."/>
            <person name="Inman J."/>
            <person name="Amedeo P."/>
            <person name="Hass B."/>
            <person name="Wortman J."/>
        </authorList>
    </citation>
    <scope>NUCLEOTIDE SEQUENCE [LARGE SCALE GENOMIC DNA]</scope>
    <source>
        <strain evidence="4">ATCC 50983 / TXsc</strain>
    </source>
</reference>
<dbReference type="GeneID" id="9057361"/>
<dbReference type="GO" id="GO:0006950">
    <property type="term" value="P:response to stress"/>
    <property type="evidence" value="ECO:0007669"/>
    <property type="project" value="UniProtKB-ARBA"/>
</dbReference>